<evidence type="ECO:0000313" key="5">
    <source>
        <dbReference type="Proteomes" id="UP001241537"/>
    </source>
</evidence>
<dbReference type="InterPro" id="IPR010611">
    <property type="entry name" value="3D_dom"/>
</dbReference>
<dbReference type="AlphaFoldDB" id="A0AAE3V829"/>
<dbReference type="GO" id="GO:0004553">
    <property type="term" value="F:hydrolase activity, hydrolyzing O-glycosyl compounds"/>
    <property type="evidence" value="ECO:0007669"/>
    <property type="project" value="InterPro"/>
</dbReference>
<dbReference type="PANTHER" id="PTHR39160">
    <property type="entry name" value="CELL WALL-BINDING PROTEIN YOCH"/>
    <property type="match status" value="1"/>
</dbReference>
<dbReference type="RefSeq" id="WP_307252041.1">
    <property type="nucleotide sequence ID" value="NZ_JAUSTO010000001.1"/>
</dbReference>
<dbReference type="InterPro" id="IPR036908">
    <property type="entry name" value="RlpA-like_sf"/>
</dbReference>
<dbReference type="Gene3D" id="2.40.40.10">
    <property type="entry name" value="RlpA-like domain"/>
    <property type="match status" value="1"/>
</dbReference>
<dbReference type="GO" id="GO:0019867">
    <property type="term" value="C:outer membrane"/>
    <property type="evidence" value="ECO:0007669"/>
    <property type="project" value="InterPro"/>
</dbReference>
<evidence type="ECO:0000256" key="1">
    <source>
        <dbReference type="ARBA" id="ARBA00022729"/>
    </source>
</evidence>
<dbReference type="InterPro" id="IPR051933">
    <property type="entry name" value="Resuscitation_pf_RpfB"/>
</dbReference>
<feature type="region of interest" description="Disordered" evidence="2">
    <location>
        <begin position="125"/>
        <end position="161"/>
    </location>
</feature>
<dbReference type="SUPFAM" id="SSF50685">
    <property type="entry name" value="Barwin-like endoglucanases"/>
    <property type="match status" value="1"/>
</dbReference>
<dbReference type="EMBL" id="JAUSTO010000001">
    <property type="protein sequence ID" value="MDQ0151501.1"/>
    <property type="molecule type" value="Genomic_DNA"/>
</dbReference>
<dbReference type="InterPro" id="IPR059180">
    <property type="entry name" value="3D_YorM"/>
</dbReference>
<keyword evidence="1" id="KW-0732">Signal</keyword>
<dbReference type="Pfam" id="PF06725">
    <property type="entry name" value="3D"/>
    <property type="match status" value="1"/>
</dbReference>
<name>A0AAE3V829_9FIRM</name>
<dbReference type="GO" id="GO:0009254">
    <property type="term" value="P:peptidoglycan turnover"/>
    <property type="evidence" value="ECO:0007669"/>
    <property type="project" value="InterPro"/>
</dbReference>
<feature type="compositionally biased region" description="Low complexity" evidence="2">
    <location>
        <begin position="139"/>
        <end position="159"/>
    </location>
</feature>
<reference evidence="4" key="1">
    <citation type="submission" date="2023-07" db="EMBL/GenBank/DDBJ databases">
        <title>Genomic Encyclopedia of Type Strains, Phase IV (KMG-IV): sequencing the most valuable type-strain genomes for metagenomic binning, comparative biology and taxonomic classification.</title>
        <authorList>
            <person name="Goeker M."/>
        </authorList>
    </citation>
    <scope>NUCLEOTIDE SEQUENCE</scope>
    <source>
        <strain evidence="4">DSM 19659</strain>
    </source>
</reference>
<dbReference type="Proteomes" id="UP001241537">
    <property type="component" value="Unassembled WGS sequence"/>
</dbReference>
<gene>
    <name evidence="4" type="ORF">J2S20_000175</name>
</gene>
<evidence type="ECO:0000259" key="3">
    <source>
        <dbReference type="Pfam" id="PF06725"/>
    </source>
</evidence>
<dbReference type="PANTHER" id="PTHR39160:SF4">
    <property type="entry name" value="RESUSCITATION-PROMOTING FACTOR RPFB"/>
    <property type="match status" value="1"/>
</dbReference>
<dbReference type="CDD" id="cd14667">
    <property type="entry name" value="3D_containing_proteins"/>
    <property type="match status" value="1"/>
</dbReference>
<evidence type="ECO:0000256" key="2">
    <source>
        <dbReference type="SAM" id="MobiDB-lite"/>
    </source>
</evidence>
<proteinExistence type="predicted"/>
<evidence type="ECO:0000313" key="4">
    <source>
        <dbReference type="EMBL" id="MDQ0151501.1"/>
    </source>
</evidence>
<keyword evidence="5" id="KW-1185">Reference proteome</keyword>
<protein>
    <submittedName>
        <fullName evidence="4">3D (Asp-Asp-Asp) domain-containing protein</fullName>
    </submittedName>
</protein>
<comment type="caution">
    <text evidence="4">The sequence shown here is derived from an EMBL/GenBank/DDBJ whole genome shotgun (WGS) entry which is preliminary data.</text>
</comment>
<feature type="domain" description="3D" evidence="3">
    <location>
        <begin position="198"/>
        <end position="255"/>
    </location>
</feature>
<organism evidence="4 5">
    <name type="scientific">Moryella indoligenes</name>
    <dbReference type="NCBI Taxonomy" id="371674"/>
    <lineage>
        <taxon>Bacteria</taxon>
        <taxon>Bacillati</taxon>
        <taxon>Bacillota</taxon>
        <taxon>Clostridia</taxon>
        <taxon>Lachnospirales</taxon>
        <taxon>Lachnospiraceae</taxon>
        <taxon>Moryella</taxon>
    </lineage>
</organism>
<accession>A0AAE3V829</accession>
<sequence>MFKMLLPIKKATIYLVVMALVFSPLTVLGLSKKTYAANSSQSGIQATSAEAETQTAADNTELVQTDTGENSPMLRTHLGSSAIQSPAELPEIDQLDIPELESARIVAQNTLIAKRQEMDEEWLKAVQSENSAAEESDEQTQTSENESSESESSSGSAENPGTVSLGRFKLTAYCPCYQCSKGWGRMTSSGKIAQPHHTIATDPSVIPEGTVVMINGERYVAEDIGGGVNGNHIDIFYESHSVALDFGVQYAEVYAVY</sequence>